<keyword evidence="2" id="KW-1185">Reference proteome</keyword>
<reference evidence="1" key="1">
    <citation type="submission" date="2021-10" db="EMBL/GenBank/DDBJ databases">
        <title>Streptomyces nigrumlapis sp.nov.,an antimicrobial producing actinobacterium isolated from Black Gobi rocks.</title>
        <authorList>
            <person name="Wen Y."/>
            <person name="Zhang W."/>
            <person name="Liu X.G."/>
        </authorList>
    </citation>
    <scope>NUCLEOTIDE SEQUENCE</scope>
    <source>
        <strain evidence="1">ST13-2-2</strain>
    </source>
</reference>
<evidence type="ECO:0000313" key="1">
    <source>
        <dbReference type="EMBL" id="UQA91120.1"/>
    </source>
</evidence>
<protein>
    <submittedName>
        <fullName evidence="1">XRE family transcriptional regulator</fullName>
    </submittedName>
</protein>
<dbReference type="InterPro" id="IPR011010">
    <property type="entry name" value="DNA_brk_join_enz"/>
</dbReference>
<organism evidence="1 2">
    <name type="scientific">Streptomyces halobius</name>
    <dbReference type="NCBI Taxonomy" id="2879846"/>
    <lineage>
        <taxon>Bacteria</taxon>
        <taxon>Bacillati</taxon>
        <taxon>Actinomycetota</taxon>
        <taxon>Actinomycetes</taxon>
        <taxon>Kitasatosporales</taxon>
        <taxon>Streptomycetaceae</taxon>
        <taxon>Streptomyces</taxon>
    </lineage>
</organism>
<dbReference type="EMBL" id="CP086322">
    <property type="protein sequence ID" value="UQA91120.1"/>
    <property type="molecule type" value="Genomic_DNA"/>
</dbReference>
<evidence type="ECO:0000313" key="2">
    <source>
        <dbReference type="Proteomes" id="UP000830115"/>
    </source>
</evidence>
<accession>A0ABY4M431</accession>
<sequence>MSASSPTAPSTVARLAAQAARLKAATDAVVGHLTAALPLLDGQAAEAALVTAAPIPTRGAARYLEELAAHLAGHPDALTSGSSLCPPVLLRLAQVLHEAGYPVVRPGCAHCGTIRTDLRQLRTEGRLCGSCDARSRKRETCARCHRDGQRVVARRPEGPICNRCYRADPATFEGCADCGQLRHPVVRRDDGRGLCIKCWKRPMHTCVSCGKTAAAALVDDDGALCHLCYNRHRRPRRLCGRCGQLKRIARNARDGQLDLCDGCYQGPDATCSICSRVRPCASRDEQGQPVCATCYQRHRTGEPCARCGKTKPSTTRWPIGPVCHVCYTAVLRSPAECPRCGTVQPLIARDEEGSEVCGPCVGFAADYTCKQCGRSGNPHSRGRCAHCVLAERVNALLAGPDGTVTAQLGPLAAALADAPSPFPAIQWLKESPNTKLLARLASQRHELSHELLDELPPSRNQRYIRQLLVHTGILEERNEDLERIPGWLEHELADKPATHASLARPFLHWFLLRRARQRAAIRRPPASADRDLRRRVSVALDFLAWMDQRGLALTDLAQEHIDDWIAGATSQRRYLIRYFLKWTTSRRLTRELTVPSIPSQEPQDLLDDEDRWRLLQRCLTDDALPTDVRAGGAITLLFGVSTERLCHLTPEHLKFGDKHAHLVLGRHPVLLPPRLAELLRRLAEQPQLRPQLSRAHPGPQWLFPGMVPGKPISTHGMTQKLNRHGITVRTARNGALAALAADLPSPILADVTGMHRHTALRWVAYARRDWAEYLAARAADKSADAVQATD</sequence>
<proteinExistence type="predicted"/>
<dbReference type="Proteomes" id="UP000830115">
    <property type="component" value="Chromosome"/>
</dbReference>
<gene>
    <name evidence="1" type="ORF">K9S39_03770</name>
</gene>
<dbReference type="RefSeq" id="WP_248861912.1">
    <property type="nucleotide sequence ID" value="NZ_CP086322.1"/>
</dbReference>
<name>A0ABY4M431_9ACTN</name>
<dbReference type="SUPFAM" id="SSF56349">
    <property type="entry name" value="DNA breaking-rejoining enzymes"/>
    <property type="match status" value="1"/>
</dbReference>